<dbReference type="SUPFAM" id="SSF57845">
    <property type="entry name" value="B-box zinc-binding domain"/>
    <property type="match status" value="1"/>
</dbReference>
<dbReference type="Proteomes" id="UP000596742">
    <property type="component" value="Unassembled WGS sequence"/>
</dbReference>
<keyword evidence="2" id="KW-0862">Zinc</keyword>
<evidence type="ECO:0000256" key="2">
    <source>
        <dbReference type="PROSITE-ProRule" id="PRU00024"/>
    </source>
</evidence>
<keyword evidence="2" id="KW-0863">Zinc-finger</keyword>
<dbReference type="InterPro" id="IPR011042">
    <property type="entry name" value="6-blade_b-propeller_TolB-like"/>
</dbReference>
<dbReference type="PROSITE" id="PS50119">
    <property type="entry name" value="ZF_BBOX"/>
    <property type="match status" value="1"/>
</dbReference>
<evidence type="ECO:0000313" key="7">
    <source>
        <dbReference type="Proteomes" id="UP000596742"/>
    </source>
</evidence>
<dbReference type="InterPro" id="IPR001258">
    <property type="entry name" value="NHL_repeat"/>
</dbReference>
<evidence type="ECO:0000256" key="1">
    <source>
        <dbReference type="ARBA" id="ARBA00022737"/>
    </source>
</evidence>
<keyword evidence="7" id="KW-1185">Reference proteome</keyword>
<dbReference type="PROSITE" id="PS51125">
    <property type="entry name" value="NHL"/>
    <property type="match status" value="1"/>
</dbReference>
<dbReference type="EMBL" id="UYJE01010035">
    <property type="protein sequence ID" value="VDI79124.1"/>
    <property type="molecule type" value="Genomic_DNA"/>
</dbReference>
<dbReference type="OrthoDB" id="264520at2759"/>
<accession>A0A8B6HGH3</accession>
<evidence type="ECO:0000259" key="5">
    <source>
        <dbReference type="PROSITE" id="PS50119"/>
    </source>
</evidence>
<protein>
    <recommendedName>
        <fullName evidence="5">B box-type domain-containing protein</fullName>
    </recommendedName>
</protein>
<feature type="repeat" description="NHL" evidence="3">
    <location>
        <begin position="418"/>
        <end position="443"/>
    </location>
</feature>
<dbReference type="Gene3D" id="2.120.10.30">
    <property type="entry name" value="TolB, C-terminal domain"/>
    <property type="match status" value="1"/>
</dbReference>
<keyword evidence="1" id="KW-0677">Repeat</keyword>
<dbReference type="InterPro" id="IPR000315">
    <property type="entry name" value="Znf_B-box"/>
</dbReference>
<reference evidence="6" key="1">
    <citation type="submission" date="2018-11" db="EMBL/GenBank/DDBJ databases">
        <authorList>
            <person name="Alioto T."/>
            <person name="Alioto T."/>
        </authorList>
    </citation>
    <scope>NUCLEOTIDE SEQUENCE</scope>
</reference>
<gene>
    <name evidence="6" type="ORF">MGAL_10B077988</name>
</gene>
<feature type="domain" description="B box-type" evidence="5">
    <location>
        <begin position="18"/>
        <end position="59"/>
    </location>
</feature>
<dbReference type="AlphaFoldDB" id="A0A8B6HGH3"/>
<organism evidence="6 7">
    <name type="scientific">Mytilus galloprovincialis</name>
    <name type="common">Mediterranean mussel</name>
    <dbReference type="NCBI Taxonomy" id="29158"/>
    <lineage>
        <taxon>Eukaryota</taxon>
        <taxon>Metazoa</taxon>
        <taxon>Spiralia</taxon>
        <taxon>Lophotrochozoa</taxon>
        <taxon>Mollusca</taxon>
        <taxon>Bivalvia</taxon>
        <taxon>Autobranchia</taxon>
        <taxon>Pteriomorphia</taxon>
        <taxon>Mytilida</taxon>
        <taxon>Mytiloidea</taxon>
        <taxon>Mytilidae</taxon>
        <taxon>Mytilinae</taxon>
        <taxon>Mytilus</taxon>
    </lineage>
</organism>
<dbReference type="SUPFAM" id="SSF63829">
    <property type="entry name" value="Calcium-dependent phosphotriesterase"/>
    <property type="match status" value="1"/>
</dbReference>
<evidence type="ECO:0000256" key="4">
    <source>
        <dbReference type="SAM" id="Coils"/>
    </source>
</evidence>
<evidence type="ECO:0000256" key="3">
    <source>
        <dbReference type="PROSITE-ProRule" id="PRU00504"/>
    </source>
</evidence>
<proteinExistence type="predicted"/>
<keyword evidence="2" id="KW-0479">Metal-binding</keyword>
<keyword evidence="4" id="KW-0175">Coiled coil</keyword>
<comment type="caution">
    <text evidence="6">The sequence shown here is derived from an EMBL/GenBank/DDBJ whole genome shotgun (WGS) entry which is preliminary data.</text>
</comment>
<sequence length="486" mass="56308">MADDMLEHEEKQEVNISPKPLRCRFHETEVYTIYFKDCNDFMCFKCICQLHQKHELSQLQDADEAIRTEMFEKRVLLELRNAFESYQTSLQEQKSNISNLQTEIANLDVNKLPEFSLSHIINSLSEMKLCSSTSDKLINHPKPWFQPTMEFSIGNLIETRSRKRDAGALPLQSSSNISTQTDYFEDSDTEWFDAEDLEEDNVVESSSDEITDEYPIKFQINPNIKRISKTVPISEKNAWIISDRKLLKIVDHTLQEDVYAETVDDIAILKDGCVLVLRNDKTFIMKLLPNRKLVRFADVSTINYYFPYCICIRDNIVVIYLWYAAGSNQYGYASRNNIIWMNTDGIVTKSTSFSESGRKRPCSIQNLELGLCVSYRFNSEPYLYSIELLDAKSDKCIKLYVFTGIYGMNQQRNFECGGMCADNAGNILVSDHRHHSVYVLDKELKYKNKLYDSKNELDKPTAISLLKDHIWVADGNQIFIFPYANE</sequence>
<feature type="coiled-coil region" evidence="4">
    <location>
        <begin position="76"/>
        <end position="110"/>
    </location>
</feature>
<name>A0A8B6HGH3_MYTGA</name>
<dbReference type="GO" id="GO:0008270">
    <property type="term" value="F:zinc ion binding"/>
    <property type="evidence" value="ECO:0007669"/>
    <property type="project" value="UniProtKB-KW"/>
</dbReference>
<evidence type="ECO:0000313" key="6">
    <source>
        <dbReference type="EMBL" id="VDI79124.1"/>
    </source>
</evidence>